<dbReference type="Pfam" id="PF05050">
    <property type="entry name" value="Methyltransf_21"/>
    <property type="match status" value="1"/>
</dbReference>
<dbReference type="GO" id="GO:0008168">
    <property type="term" value="F:methyltransferase activity"/>
    <property type="evidence" value="ECO:0007669"/>
    <property type="project" value="UniProtKB-KW"/>
</dbReference>
<dbReference type="STRING" id="319225.Plut_1793"/>
<dbReference type="EMBL" id="CP000096">
    <property type="protein sequence ID" value="ABB24647.1"/>
    <property type="molecule type" value="Genomic_DNA"/>
</dbReference>
<dbReference type="InterPro" id="IPR006342">
    <property type="entry name" value="FkbM_mtfrase"/>
</dbReference>
<dbReference type="GO" id="GO:0032259">
    <property type="term" value="P:methylation"/>
    <property type="evidence" value="ECO:0007669"/>
    <property type="project" value="UniProtKB-KW"/>
</dbReference>
<gene>
    <name evidence="2" type="ordered locus">Plut_1793</name>
</gene>
<dbReference type="RefSeq" id="WP_011358519.1">
    <property type="nucleotide sequence ID" value="NC_007512.1"/>
</dbReference>
<name>Q3B1Y4_CHLL3</name>
<dbReference type="InterPro" id="IPR029063">
    <property type="entry name" value="SAM-dependent_MTases_sf"/>
</dbReference>
<proteinExistence type="predicted"/>
<protein>
    <submittedName>
        <fullName evidence="2">Methyltransferase FkbM</fullName>
    </submittedName>
</protein>
<evidence type="ECO:0000313" key="2">
    <source>
        <dbReference type="EMBL" id="ABB24647.1"/>
    </source>
</evidence>
<dbReference type="Gene3D" id="3.40.50.150">
    <property type="entry name" value="Vaccinia Virus protein VP39"/>
    <property type="match status" value="1"/>
</dbReference>
<accession>Q3B1Y4</accession>
<feature type="domain" description="Methyltransferase FkbM" evidence="1">
    <location>
        <begin position="66"/>
        <end position="230"/>
    </location>
</feature>
<dbReference type="NCBIfam" id="TIGR01444">
    <property type="entry name" value="fkbM_fam"/>
    <property type="match status" value="1"/>
</dbReference>
<dbReference type="eggNOG" id="COG4123">
    <property type="taxonomic scope" value="Bacteria"/>
</dbReference>
<dbReference type="HOGENOM" id="CLU_965478_0_0_10"/>
<keyword evidence="3" id="KW-1185">Reference proteome</keyword>
<evidence type="ECO:0000313" key="3">
    <source>
        <dbReference type="Proteomes" id="UP000002709"/>
    </source>
</evidence>
<dbReference type="Proteomes" id="UP000002709">
    <property type="component" value="Chromosome"/>
</dbReference>
<keyword evidence="2" id="KW-0489">Methyltransferase</keyword>
<evidence type="ECO:0000259" key="1">
    <source>
        <dbReference type="Pfam" id="PF05050"/>
    </source>
</evidence>
<dbReference type="KEGG" id="plt:Plut_1793"/>
<sequence length="283" mass="30665">MSDFLSTIAAGLMSTLNLSIPRTVNGKAVSVPVLGGVKVGVSGEKWMSGVLTEIFRYADGGIFYDVGINLGQTLIKVKTLAPDMKYVGFEPNPSCVAYLDALVSSNRWKNIKVVPAGLSDSDGVVPLYGSDGTDPESTIVAELRSEGQKTVKFVPVFRHESIEGVVLDGRVSVLKIDVEGAELEVVRSLQGLIERDRPVIIMEVLPNRQENELKARRSKEMVGMISGFGYSFYRIMKTEADTYRGIAPVSDVGDYTDSVMKDHVFVPTEQVDAIGKVLTVLAG</sequence>
<dbReference type="PANTHER" id="PTHR34203">
    <property type="entry name" value="METHYLTRANSFERASE, FKBM FAMILY PROTEIN"/>
    <property type="match status" value="1"/>
</dbReference>
<organism evidence="2 3">
    <name type="scientific">Chlorobium luteolum (strain DSM 273 / BCRC 81028 / 2530)</name>
    <name type="common">Pelodictyon luteolum</name>
    <dbReference type="NCBI Taxonomy" id="319225"/>
    <lineage>
        <taxon>Bacteria</taxon>
        <taxon>Pseudomonadati</taxon>
        <taxon>Chlorobiota</taxon>
        <taxon>Chlorobiia</taxon>
        <taxon>Chlorobiales</taxon>
        <taxon>Chlorobiaceae</taxon>
        <taxon>Chlorobium/Pelodictyon group</taxon>
        <taxon>Pelodictyon</taxon>
    </lineage>
</organism>
<dbReference type="SUPFAM" id="SSF53335">
    <property type="entry name" value="S-adenosyl-L-methionine-dependent methyltransferases"/>
    <property type="match status" value="1"/>
</dbReference>
<keyword evidence="2" id="KW-0808">Transferase</keyword>
<dbReference type="OrthoDB" id="9812600at2"/>
<dbReference type="PANTHER" id="PTHR34203:SF13">
    <property type="entry name" value="EXPRESSED PROTEIN"/>
    <property type="match status" value="1"/>
</dbReference>
<dbReference type="InterPro" id="IPR052514">
    <property type="entry name" value="SAM-dependent_MTase"/>
</dbReference>
<dbReference type="AlphaFoldDB" id="Q3B1Y4"/>
<reference evidence="3" key="1">
    <citation type="submission" date="2005-08" db="EMBL/GenBank/DDBJ databases">
        <title>Complete sequence of Pelodictyon luteolum DSM 273.</title>
        <authorList>
            <consortium name="US DOE Joint Genome Institute"/>
            <person name="Copeland A."/>
            <person name="Lucas S."/>
            <person name="Lapidus A."/>
            <person name="Barry K."/>
            <person name="Detter J.C."/>
            <person name="Glavina T."/>
            <person name="Hammon N."/>
            <person name="Israni S."/>
            <person name="Pitluck S."/>
            <person name="Bryant D."/>
            <person name="Schmutz J."/>
            <person name="Larimer F."/>
            <person name="Land M."/>
            <person name="Kyrpides N."/>
            <person name="Ivanova N."/>
            <person name="Richardson P."/>
        </authorList>
    </citation>
    <scope>NUCLEOTIDE SEQUENCE [LARGE SCALE GENOMIC DNA]</scope>
    <source>
        <strain evidence="3">DSM 273 / BCRC 81028 / 2530</strain>
    </source>
</reference>